<dbReference type="KEGG" id="acru:HHL28_03345"/>
<dbReference type="Proteomes" id="UP000501891">
    <property type="component" value="Chromosome"/>
</dbReference>
<evidence type="ECO:0000313" key="1">
    <source>
        <dbReference type="EMBL" id="QJE72263.1"/>
    </source>
</evidence>
<evidence type="ECO:0000313" key="2">
    <source>
        <dbReference type="Proteomes" id="UP000501891"/>
    </source>
</evidence>
<organism evidence="1 2">
    <name type="scientific">Aerophototrophica crusticola</name>
    <dbReference type="NCBI Taxonomy" id="1709002"/>
    <lineage>
        <taxon>Bacteria</taxon>
        <taxon>Pseudomonadati</taxon>
        <taxon>Pseudomonadota</taxon>
        <taxon>Alphaproteobacteria</taxon>
        <taxon>Rhodospirillales</taxon>
        <taxon>Rhodospirillaceae</taxon>
        <taxon>Aerophototrophica</taxon>
    </lineage>
</organism>
<dbReference type="AlphaFoldDB" id="A0A858R4Z8"/>
<accession>A0A858R4Z8</accession>
<protein>
    <submittedName>
        <fullName evidence="1">Uncharacterized protein</fullName>
    </submittedName>
</protein>
<gene>
    <name evidence="1" type="ORF">HHL28_03345</name>
</gene>
<dbReference type="EMBL" id="CP051775">
    <property type="protein sequence ID" value="QJE72263.1"/>
    <property type="molecule type" value="Genomic_DNA"/>
</dbReference>
<proteinExistence type="predicted"/>
<sequence>MSIHPAFHPALPPIHELVGRFPLLVGDIRGEDVVSAPPGPALPDADSFDPCLDDLTGPLPDFLE</sequence>
<reference evidence="1" key="1">
    <citation type="submission" date="2020-04" db="EMBL/GenBank/DDBJ databases">
        <title>A desert anoxygenic phototrophic bacterium fixes CO2 using RubisCO under aerobic conditions.</title>
        <authorList>
            <person name="Tang K."/>
        </authorList>
    </citation>
    <scope>NUCLEOTIDE SEQUENCE [LARGE SCALE GENOMIC DNA]</scope>
    <source>
        <strain evidence="1">MIMtkB3</strain>
    </source>
</reference>
<keyword evidence="2" id="KW-1185">Reference proteome</keyword>
<name>A0A858R4Z8_9PROT</name>